<dbReference type="Pfam" id="PF07471">
    <property type="entry name" value="Phage_Nu1"/>
    <property type="match status" value="1"/>
</dbReference>
<evidence type="ECO:0000313" key="1">
    <source>
        <dbReference type="EMBL" id="NEI52703.1"/>
    </source>
</evidence>
<dbReference type="InterPro" id="IPR009061">
    <property type="entry name" value="DNA-bd_dom_put_sf"/>
</dbReference>
<dbReference type="Gene3D" id="1.10.10.10">
    <property type="entry name" value="Winged helix-like DNA-binding domain superfamily/Winged helix DNA-binding domain"/>
    <property type="match status" value="1"/>
</dbReference>
<sequence>MNKLSAAEIAKLCKRHPLPAGVDDVVMTREQLADAFQVTLNTVTAWIAKGMPMLQEGGQGKPYELQLSACWAWRQAQKADDATQSEKVRRAQAALRVALVGGTDDAIEALDPKTRREIMAVQIEQERFRQERNELMRRDDVREAFEVIFGILRDRMNAAPDVIERRQALAPEVVNHLIDICDEIVAGTRDAIERFWRDHPVRADVSRDSLDA</sequence>
<reference evidence="1 2" key="1">
    <citation type="submission" date="2019-12" db="EMBL/GenBank/DDBJ databases">
        <title>Rhizobium genotypes associated with high levels of biological nitrogen fixation by grain legumes in a temperate-maritime cropping system.</title>
        <authorList>
            <person name="Maluk M."/>
            <person name="Francesc Ferrando Molina F."/>
            <person name="Lopez Del Egido L."/>
            <person name="Lafos M."/>
            <person name="Langarica-Fuentes A."/>
            <person name="Gebre Yohannes G."/>
            <person name="Young M.W."/>
            <person name="Martin P."/>
            <person name="Gantlett R."/>
            <person name="Kenicer G."/>
            <person name="Hawes C."/>
            <person name="Begg G.S."/>
            <person name="Quilliam R.S."/>
            <person name="Squire G.R."/>
            <person name="Poole P.S."/>
            <person name="Young P.W."/>
            <person name="Iannetta P.M."/>
            <person name="James E.K."/>
        </authorList>
    </citation>
    <scope>NUCLEOTIDE SEQUENCE [LARGE SCALE GENOMIC DNA]</scope>
    <source>
        <strain evidence="1 2">JHI985</strain>
    </source>
</reference>
<protein>
    <recommendedName>
        <fullName evidence="3">Terminase small subunit</fullName>
    </recommendedName>
</protein>
<dbReference type="Proteomes" id="UP000661163">
    <property type="component" value="Unassembled WGS sequence"/>
</dbReference>
<evidence type="ECO:0008006" key="3">
    <source>
        <dbReference type="Google" id="ProtNLM"/>
    </source>
</evidence>
<gene>
    <name evidence="1" type="ORF">GR217_34355</name>
</gene>
<evidence type="ECO:0000313" key="2">
    <source>
        <dbReference type="Proteomes" id="UP000661163"/>
    </source>
</evidence>
<dbReference type="SUPFAM" id="SSF46955">
    <property type="entry name" value="Putative DNA-binding domain"/>
    <property type="match status" value="1"/>
</dbReference>
<proteinExistence type="predicted"/>
<dbReference type="AlphaFoldDB" id="A0AAE4YZ28"/>
<name>A0AAE4YZ28_9HYPH</name>
<accession>A0AAE4YZ28</accession>
<dbReference type="RefSeq" id="WP_164566549.1">
    <property type="nucleotide sequence ID" value="NZ_WUFC01000046.1"/>
</dbReference>
<dbReference type="InterPro" id="IPR036388">
    <property type="entry name" value="WH-like_DNA-bd_sf"/>
</dbReference>
<dbReference type="InterPro" id="IPR010906">
    <property type="entry name" value="Phage_lambda_Nu1_terminase-ssu"/>
</dbReference>
<dbReference type="EMBL" id="WUFC01000046">
    <property type="protein sequence ID" value="NEI52703.1"/>
    <property type="molecule type" value="Genomic_DNA"/>
</dbReference>
<comment type="caution">
    <text evidence="1">The sequence shown here is derived from an EMBL/GenBank/DDBJ whole genome shotgun (WGS) entry which is preliminary data.</text>
</comment>
<organism evidence="1 2">
    <name type="scientific">Rhizobium ruizarguesonis</name>
    <dbReference type="NCBI Taxonomy" id="2081791"/>
    <lineage>
        <taxon>Bacteria</taxon>
        <taxon>Pseudomonadati</taxon>
        <taxon>Pseudomonadota</taxon>
        <taxon>Alphaproteobacteria</taxon>
        <taxon>Hyphomicrobiales</taxon>
        <taxon>Rhizobiaceae</taxon>
        <taxon>Rhizobium/Agrobacterium group</taxon>
        <taxon>Rhizobium</taxon>
    </lineage>
</organism>